<protein>
    <submittedName>
        <fullName evidence="6">Uncharacterized protein</fullName>
    </submittedName>
</protein>
<evidence type="ECO:0000256" key="4">
    <source>
        <dbReference type="ARBA" id="ARBA00023121"/>
    </source>
</evidence>
<comment type="similarity">
    <text evidence="2">Belongs to the nuclear hormone receptor family. NR3 subfamily.</text>
</comment>
<keyword evidence="7" id="KW-1185">Reference proteome</keyword>
<feature type="compositionally biased region" description="Low complexity" evidence="5">
    <location>
        <begin position="36"/>
        <end position="46"/>
    </location>
</feature>
<keyword evidence="3" id="KW-0754">Steroid-binding</keyword>
<comment type="subcellular location">
    <subcellularLocation>
        <location evidence="1">Nucleus</location>
    </subcellularLocation>
</comment>
<evidence type="ECO:0000256" key="2">
    <source>
        <dbReference type="ARBA" id="ARBA00005413"/>
    </source>
</evidence>
<name>A0A8C5RRP0_LATLA</name>
<sequence>MEPKESLKSTGGEERGKSAHFHPSFRGGASVKTPVSALSASSQSDSKQPVLCDLPKGLGSNVPQPDLSKAVSLSMGLYMGETDTKVMGNELGFPHYNMFMFIILSVKTFNSLKNRLSAARASHCNFTFYSYDNKGEKIKINGYFAI</sequence>
<dbReference type="GeneTree" id="ENSGT00940000156385"/>
<proteinExistence type="inferred from homology"/>
<evidence type="ECO:0000256" key="3">
    <source>
        <dbReference type="ARBA" id="ARBA00022665"/>
    </source>
</evidence>
<feature type="region of interest" description="Disordered" evidence="5">
    <location>
        <begin position="1"/>
        <end position="65"/>
    </location>
</feature>
<dbReference type="InterPro" id="IPR001409">
    <property type="entry name" value="Glcrtcd_rcpt"/>
</dbReference>
<dbReference type="Proteomes" id="UP000694406">
    <property type="component" value="Unplaced"/>
</dbReference>
<accession>A0A8C5RRP0</accession>
<feature type="compositionally biased region" description="Basic and acidic residues" evidence="5">
    <location>
        <begin position="1"/>
        <end position="17"/>
    </location>
</feature>
<reference evidence="6" key="2">
    <citation type="submission" date="2025-09" db="UniProtKB">
        <authorList>
            <consortium name="Ensembl"/>
        </authorList>
    </citation>
    <scope>IDENTIFICATION</scope>
</reference>
<dbReference type="PRINTS" id="PR00528">
    <property type="entry name" value="GLCORTICOIDR"/>
</dbReference>
<dbReference type="GO" id="GO:0005496">
    <property type="term" value="F:steroid binding"/>
    <property type="evidence" value="ECO:0007669"/>
    <property type="project" value="UniProtKB-KW"/>
</dbReference>
<dbReference type="Pfam" id="PF02155">
    <property type="entry name" value="GCR"/>
    <property type="match status" value="1"/>
</dbReference>
<dbReference type="GO" id="GO:0005634">
    <property type="term" value="C:nucleus"/>
    <property type="evidence" value="ECO:0007669"/>
    <property type="project" value="UniProtKB-SubCell"/>
</dbReference>
<evidence type="ECO:0000313" key="6">
    <source>
        <dbReference type="Ensembl" id="ENSLLTP00000006543.1"/>
    </source>
</evidence>
<evidence type="ECO:0000313" key="7">
    <source>
        <dbReference type="Proteomes" id="UP000694406"/>
    </source>
</evidence>
<organism evidence="6 7">
    <name type="scientific">Laticauda laticaudata</name>
    <name type="common">Blue-ringed sea krait</name>
    <name type="synonym">Blue-lipped sea krait</name>
    <dbReference type="NCBI Taxonomy" id="8630"/>
    <lineage>
        <taxon>Eukaryota</taxon>
        <taxon>Metazoa</taxon>
        <taxon>Chordata</taxon>
        <taxon>Craniata</taxon>
        <taxon>Vertebrata</taxon>
        <taxon>Euteleostomi</taxon>
        <taxon>Lepidosauria</taxon>
        <taxon>Squamata</taxon>
        <taxon>Bifurcata</taxon>
        <taxon>Unidentata</taxon>
        <taxon>Episquamata</taxon>
        <taxon>Toxicofera</taxon>
        <taxon>Serpentes</taxon>
        <taxon>Colubroidea</taxon>
        <taxon>Elapidae</taxon>
        <taxon>Laticaudinae</taxon>
        <taxon>Laticauda</taxon>
    </lineage>
</organism>
<evidence type="ECO:0000256" key="1">
    <source>
        <dbReference type="ARBA" id="ARBA00004123"/>
    </source>
</evidence>
<dbReference type="GO" id="GO:0004883">
    <property type="term" value="F:nuclear glucocorticoid receptor activity"/>
    <property type="evidence" value="ECO:0007669"/>
    <property type="project" value="InterPro"/>
</dbReference>
<keyword evidence="4" id="KW-0446">Lipid-binding</keyword>
<evidence type="ECO:0000256" key="5">
    <source>
        <dbReference type="SAM" id="MobiDB-lite"/>
    </source>
</evidence>
<reference evidence="6" key="1">
    <citation type="submission" date="2025-08" db="UniProtKB">
        <authorList>
            <consortium name="Ensembl"/>
        </authorList>
    </citation>
    <scope>IDENTIFICATION</scope>
</reference>
<dbReference type="AlphaFoldDB" id="A0A8C5RRP0"/>
<dbReference type="Ensembl" id="ENSLLTT00000006794.1">
    <property type="protein sequence ID" value="ENSLLTP00000006543.1"/>
    <property type="gene ID" value="ENSLLTG00000004991.1"/>
</dbReference>
<dbReference type="GO" id="GO:0003677">
    <property type="term" value="F:DNA binding"/>
    <property type="evidence" value="ECO:0007669"/>
    <property type="project" value="InterPro"/>
</dbReference>